<sequence length="365" mass="40517">MGTIEVFPFFLFFFPLSFISASTEICSNSVCRRNEPVIRFPFRLKDRQPKDCGYPGFDLTCDNRNETVLKLPSSGEFSVRGMDYATQKIWINDPGNCLLRRLLNFSLSGSPFKGVYYQNFTFLNCSSEFQGSRLKRITCLSSSTYTVWATSSMTLARMASSSCKIISTVSVPIQWAYYEPGLSSDLSEDLYLTWGAPNCGKCEAQGGRCGFKSNNTRETGCSDLPRRGLPRSARYAIIIGVGIPALMCIIGLACYICGRIKAYGRPHHPVPESSSSISPQTIIVVGLDGATIESFPKLVLGESRRVPKPNDSTCPICLSEYKPKDTLRSIPECKHCFHVDCIDEWLPKNATCPVCRNFPLSPPPC</sequence>
<dbReference type="EC" id="2.3.2.27" evidence="4"/>
<evidence type="ECO:0000256" key="6">
    <source>
        <dbReference type="ARBA" id="ARBA00022692"/>
    </source>
</evidence>
<feature type="domain" description="RING-type" evidence="19">
    <location>
        <begin position="314"/>
        <end position="356"/>
    </location>
</feature>
<dbReference type="EMBL" id="JABCRI010000001">
    <property type="protein sequence ID" value="KAF8412122.1"/>
    <property type="molecule type" value="Genomic_DNA"/>
</dbReference>
<feature type="transmembrane region" description="Helical" evidence="17">
    <location>
        <begin position="235"/>
        <end position="258"/>
    </location>
</feature>
<evidence type="ECO:0000256" key="13">
    <source>
        <dbReference type="ARBA" id="ARBA00023136"/>
    </source>
</evidence>
<dbReference type="OMA" id="YQPSFIA"/>
<keyword evidence="7" id="KW-0479">Metal-binding</keyword>
<feature type="chain" id="PRO_5032660259" description="RING-type E3 ubiquitin transferase" evidence="18">
    <location>
        <begin position="22"/>
        <end position="365"/>
    </location>
</feature>
<proteinExistence type="inferred from homology"/>
<dbReference type="GO" id="GO:0016020">
    <property type="term" value="C:membrane"/>
    <property type="evidence" value="ECO:0007669"/>
    <property type="project" value="UniProtKB-SubCell"/>
</dbReference>
<evidence type="ECO:0000256" key="2">
    <source>
        <dbReference type="ARBA" id="ARBA00004167"/>
    </source>
</evidence>
<evidence type="ECO:0000256" key="15">
    <source>
        <dbReference type="ARBA" id="ARBA00024209"/>
    </source>
</evidence>
<dbReference type="SUPFAM" id="SSF57850">
    <property type="entry name" value="RING/U-box"/>
    <property type="match status" value="1"/>
</dbReference>
<evidence type="ECO:0000256" key="8">
    <source>
        <dbReference type="ARBA" id="ARBA00022729"/>
    </source>
</evidence>
<keyword evidence="12 17" id="KW-1133">Transmembrane helix</keyword>
<organism evidence="20 21">
    <name type="scientific">Tetracentron sinense</name>
    <name type="common">Spur-leaf</name>
    <dbReference type="NCBI Taxonomy" id="13715"/>
    <lineage>
        <taxon>Eukaryota</taxon>
        <taxon>Viridiplantae</taxon>
        <taxon>Streptophyta</taxon>
        <taxon>Embryophyta</taxon>
        <taxon>Tracheophyta</taxon>
        <taxon>Spermatophyta</taxon>
        <taxon>Magnoliopsida</taxon>
        <taxon>Trochodendrales</taxon>
        <taxon>Trochodendraceae</taxon>
        <taxon>Tetracentron</taxon>
    </lineage>
</organism>
<evidence type="ECO:0000259" key="19">
    <source>
        <dbReference type="PROSITE" id="PS50089"/>
    </source>
</evidence>
<dbReference type="InterPro" id="IPR013083">
    <property type="entry name" value="Znf_RING/FYVE/PHD"/>
</dbReference>
<name>A0A834ZTH2_TETSI</name>
<keyword evidence="9 16" id="KW-0863">Zinc-finger</keyword>
<keyword evidence="11" id="KW-0862">Zinc</keyword>
<dbReference type="PANTHER" id="PTHR46279:SF10">
    <property type="entry name" value="RING-TYPE E3 UBIQUITIN TRANSFERASE"/>
    <property type="match status" value="1"/>
</dbReference>
<accession>A0A834ZTH2</accession>
<dbReference type="Pfam" id="PF13639">
    <property type="entry name" value="zf-RING_2"/>
    <property type="match status" value="1"/>
</dbReference>
<evidence type="ECO:0000313" key="20">
    <source>
        <dbReference type="EMBL" id="KAF8412122.1"/>
    </source>
</evidence>
<dbReference type="Proteomes" id="UP000655225">
    <property type="component" value="Unassembled WGS sequence"/>
</dbReference>
<keyword evidence="10" id="KW-0833">Ubl conjugation pathway</keyword>
<keyword evidence="14" id="KW-0325">Glycoprotein</keyword>
<evidence type="ECO:0000256" key="4">
    <source>
        <dbReference type="ARBA" id="ARBA00012483"/>
    </source>
</evidence>
<dbReference type="InterPro" id="IPR032872">
    <property type="entry name" value="WAK_assoc_C"/>
</dbReference>
<dbReference type="Pfam" id="PF14380">
    <property type="entry name" value="WAK_assoc"/>
    <property type="match status" value="1"/>
</dbReference>
<dbReference type="CDD" id="cd16461">
    <property type="entry name" value="RING-H2_EL5-like"/>
    <property type="match status" value="1"/>
</dbReference>
<dbReference type="PANTHER" id="PTHR46279">
    <property type="entry name" value="RING/U-BOX SUPERFAMILY PROTEIN"/>
    <property type="match status" value="1"/>
</dbReference>
<dbReference type="GO" id="GO:0030247">
    <property type="term" value="F:polysaccharide binding"/>
    <property type="evidence" value="ECO:0007669"/>
    <property type="project" value="InterPro"/>
</dbReference>
<evidence type="ECO:0000256" key="17">
    <source>
        <dbReference type="SAM" id="Phobius"/>
    </source>
</evidence>
<evidence type="ECO:0000256" key="14">
    <source>
        <dbReference type="ARBA" id="ARBA00023180"/>
    </source>
</evidence>
<evidence type="ECO:0000256" key="18">
    <source>
        <dbReference type="SAM" id="SignalP"/>
    </source>
</evidence>
<dbReference type="GO" id="GO:0008270">
    <property type="term" value="F:zinc ion binding"/>
    <property type="evidence" value="ECO:0007669"/>
    <property type="project" value="UniProtKB-KW"/>
</dbReference>
<keyword evidence="8 18" id="KW-0732">Signal</keyword>
<dbReference type="InterPro" id="IPR001841">
    <property type="entry name" value="Znf_RING"/>
</dbReference>
<dbReference type="GO" id="GO:0061630">
    <property type="term" value="F:ubiquitin protein ligase activity"/>
    <property type="evidence" value="ECO:0007669"/>
    <property type="project" value="UniProtKB-EC"/>
</dbReference>
<evidence type="ECO:0000256" key="3">
    <source>
        <dbReference type="ARBA" id="ARBA00004906"/>
    </source>
</evidence>
<evidence type="ECO:0000256" key="5">
    <source>
        <dbReference type="ARBA" id="ARBA00022679"/>
    </source>
</evidence>
<dbReference type="AlphaFoldDB" id="A0A834ZTH2"/>
<dbReference type="OrthoDB" id="8062037at2759"/>
<evidence type="ECO:0000256" key="16">
    <source>
        <dbReference type="PROSITE-ProRule" id="PRU00175"/>
    </source>
</evidence>
<keyword evidence="21" id="KW-1185">Reference proteome</keyword>
<keyword evidence="6 17" id="KW-0812">Transmembrane</keyword>
<dbReference type="InterPro" id="IPR046948">
    <property type="entry name" value="ATL20-22-like"/>
</dbReference>
<comment type="catalytic activity">
    <reaction evidence="1">
        <text>S-ubiquitinyl-[E2 ubiquitin-conjugating enzyme]-L-cysteine + [acceptor protein]-L-lysine = [E2 ubiquitin-conjugating enzyme]-L-cysteine + N(6)-ubiquitinyl-[acceptor protein]-L-lysine.</text>
        <dbReference type="EC" id="2.3.2.27"/>
    </reaction>
</comment>
<comment type="pathway">
    <text evidence="3">Protein modification; protein ubiquitination.</text>
</comment>
<dbReference type="Gene3D" id="3.30.40.10">
    <property type="entry name" value="Zinc/RING finger domain, C3HC4 (zinc finger)"/>
    <property type="match status" value="1"/>
</dbReference>
<evidence type="ECO:0000313" key="21">
    <source>
        <dbReference type="Proteomes" id="UP000655225"/>
    </source>
</evidence>
<comment type="subcellular location">
    <subcellularLocation>
        <location evidence="2">Membrane</location>
        <topology evidence="2">Single-pass membrane protein</topology>
    </subcellularLocation>
</comment>
<comment type="caution">
    <text evidence="20">The sequence shown here is derived from an EMBL/GenBank/DDBJ whole genome shotgun (WGS) entry which is preliminary data.</text>
</comment>
<evidence type="ECO:0000256" key="1">
    <source>
        <dbReference type="ARBA" id="ARBA00000900"/>
    </source>
</evidence>
<evidence type="ECO:0000256" key="12">
    <source>
        <dbReference type="ARBA" id="ARBA00022989"/>
    </source>
</evidence>
<feature type="signal peptide" evidence="18">
    <location>
        <begin position="1"/>
        <end position="21"/>
    </location>
</feature>
<comment type="similarity">
    <text evidence="15">Belongs to the RING-type zinc finger family. ATL subfamily.</text>
</comment>
<evidence type="ECO:0000256" key="9">
    <source>
        <dbReference type="ARBA" id="ARBA00022771"/>
    </source>
</evidence>
<dbReference type="SMART" id="SM00184">
    <property type="entry name" value="RING"/>
    <property type="match status" value="1"/>
</dbReference>
<gene>
    <name evidence="20" type="ORF">HHK36_000078</name>
</gene>
<evidence type="ECO:0000256" key="11">
    <source>
        <dbReference type="ARBA" id="ARBA00022833"/>
    </source>
</evidence>
<evidence type="ECO:0000256" key="10">
    <source>
        <dbReference type="ARBA" id="ARBA00022786"/>
    </source>
</evidence>
<reference evidence="20 21" key="1">
    <citation type="submission" date="2020-04" db="EMBL/GenBank/DDBJ databases">
        <title>Plant Genome Project.</title>
        <authorList>
            <person name="Zhang R.-G."/>
        </authorList>
    </citation>
    <scope>NUCLEOTIDE SEQUENCE [LARGE SCALE GENOMIC DNA]</scope>
    <source>
        <strain evidence="20">YNK0</strain>
        <tissue evidence="20">Leaf</tissue>
    </source>
</reference>
<dbReference type="InterPro" id="IPR025287">
    <property type="entry name" value="WAK_GUB"/>
</dbReference>
<protein>
    <recommendedName>
        <fullName evidence="4">RING-type E3 ubiquitin transferase</fullName>
        <ecNumber evidence="4">2.3.2.27</ecNumber>
    </recommendedName>
</protein>
<keyword evidence="5" id="KW-0808">Transferase</keyword>
<dbReference type="Pfam" id="PF13947">
    <property type="entry name" value="GUB_WAK_bind"/>
    <property type="match status" value="1"/>
</dbReference>
<dbReference type="PROSITE" id="PS50089">
    <property type="entry name" value="ZF_RING_2"/>
    <property type="match status" value="1"/>
</dbReference>
<keyword evidence="13 17" id="KW-0472">Membrane</keyword>
<evidence type="ECO:0000256" key="7">
    <source>
        <dbReference type="ARBA" id="ARBA00022723"/>
    </source>
</evidence>